<dbReference type="Gene3D" id="3.40.50.150">
    <property type="entry name" value="Vaccinia Virus protein VP39"/>
    <property type="match status" value="1"/>
</dbReference>
<evidence type="ECO:0000256" key="2">
    <source>
        <dbReference type="ARBA" id="ARBA00022603"/>
    </source>
</evidence>
<dbReference type="InterPro" id="IPR029063">
    <property type="entry name" value="SAM-dependent_MTases_sf"/>
</dbReference>
<comment type="caution">
    <text evidence="7">The sequence shown here is derived from an EMBL/GenBank/DDBJ whole genome shotgun (WGS) entry which is preliminary data.</text>
</comment>
<evidence type="ECO:0000256" key="4">
    <source>
        <dbReference type="ARBA" id="ARBA00025707"/>
    </source>
</evidence>
<dbReference type="InterPro" id="IPR041698">
    <property type="entry name" value="Methyltransf_25"/>
</dbReference>
<evidence type="ECO:0000256" key="5">
    <source>
        <dbReference type="ARBA" id="ARBA00047622"/>
    </source>
</evidence>
<dbReference type="EMBL" id="MTLA01000377">
    <property type="protein sequence ID" value="OOP66078.1"/>
    <property type="molecule type" value="Genomic_DNA"/>
</dbReference>
<reference evidence="7 8" key="1">
    <citation type="submission" date="2017-01" db="EMBL/GenBank/DDBJ databases">
        <title>Draft genome sequence of Bacillus oleronius.</title>
        <authorList>
            <person name="Allam M."/>
        </authorList>
    </citation>
    <scope>NUCLEOTIDE SEQUENCE [LARGE SCALE GENOMIC DNA]</scope>
    <source>
        <strain evidence="7 8">DSM 9356</strain>
    </source>
</reference>
<dbReference type="GO" id="GO:0000234">
    <property type="term" value="F:phosphoethanolamine N-methyltransferase activity"/>
    <property type="evidence" value="ECO:0007669"/>
    <property type="project" value="UniProtKB-EC"/>
</dbReference>
<comment type="pathway">
    <text evidence="1">Lipid metabolism.</text>
</comment>
<keyword evidence="2" id="KW-0489">Methyltransferase</keyword>
<protein>
    <recommendedName>
        <fullName evidence="6">Methyltransferase domain-containing protein</fullName>
    </recommendedName>
</protein>
<dbReference type="GO" id="GO:0032259">
    <property type="term" value="P:methylation"/>
    <property type="evidence" value="ECO:0007669"/>
    <property type="project" value="UniProtKB-KW"/>
</dbReference>
<dbReference type="AlphaFoldDB" id="A0A8E2I4N4"/>
<evidence type="ECO:0000313" key="8">
    <source>
        <dbReference type="Proteomes" id="UP000189761"/>
    </source>
</evidence>
<dbReference type="Proteomes" id="UP000189761">
    <property type="component" value="Unassembled WGS sequence"/>
</dbReference>
<sequence>MKFTYHDALAYYGIGGAHPGGLSLTKNIFKNERIQPSNKILDAGCGTGQTASFLAETYKCHVTALDSHPIMLKKAKLRFKQKQLPITVIKGSVENLPFPAHSYDMVISESVTAFTNIPNTLSEYYRILTIGGVLITIDMTAEIPLQQRELNVISDLYGISNVLTEEQWIHLIRTAGFKNIEILQTDSIASHIKKNIERPEYHLSESIDPHIHELILKHQQVTLQLSNKLGYRIFRSTRK</sequence>
<feature type="domain" description="Methyltransferase" evidence="6">
    <location>
        <begin position="40"/>
        <end position="132"/>
    </location>
</feature>
<keyword evidence="8" id="KW-1185">Reference proteome</keyword>
<evidence type="ECO:0000256" key="1">
    <source>
        <dbReference type="ARBA" id="ARBA00005189"/>
    </source>
</evidence>
<organism evidence="7 8">
    <name type="scientific">Heyndrickxia oleronia</name>
    <dbReference type="NCBI Taxonomy" id="38875"/>
    <lineage>
        <taxon>Bacteria</taxon>
        <taxon>Bacillati</taxon>
        <taxon>Bacillota</taxon>
        <taxon>Bacilli</taxon>
        <taxon>Bacillales</taxon>
        <taxon>Bacillaceae</taxon>
        <taxon>Heyndrickxia</taxon>
    </lineage>
</organism>
<accession>A0A8E2I4N4</accession>
<dbReference type="CDD" id="cd02440">
    <property type="entry name" value="AdoMet_MTases"/>
    <property type="match status" value="1"/>
</dbReference>
<name>A0A8E2I4N4_9BACI</name>
<gene>
    <name evidence="7" type="ORF">BWZ43_22875</name>
</gene>
<evidence type="ECO:0000313" key="7">
    <source>
        <dbReference type="EMBL" id="OOP66078.1"/>
    </source>
</evidence>
<comment type="pathway">
    <text evidence="4">Phospholipid metabolism.</text>
</comment>
<keyword evidence="3" id="KW-0808">Transferase</keyword>
<evidence type="ECO:0000256" key="3">
    <source>
        <dbReference type="ARBA" id="ARBA00022679"/>
    </source>
</evidence>
<evidence type="ECO:0000259" key="6">
    <source>
        <dbReference type="Pfam" id="PF13649"/>
    </source>
</evidence>
<dbReference type="Pfam" id="PF13649">
    <property type="entry name" value="Methyltransf_25"/>
    <property type="match status" value="1"/>
</dbReference>
<dbReference type="RefSeq" id="WP_058003845.1">
    <property type="nucleotide sequence ID" value="NZ_CP065424.1"/>
</dbReference>
<comment type="catalytic activity">
    <reaction evidence="5">
        <text>phosphoethanolamine + S-adenosyl-L-methionine = N-methylethanolamine phosphate + S-adenosyl-L-homocysteine + H(+)</text>
        <dbReference type="Rhea" id="RHEA:20365"/>
        <dbReference type="ChEBI" id="CHEBI:15378"/>
        <dbReference type="ChEBI" id="CHEBI:57781"/>
        <dbReference type="ChEBI" id="CHEBI:57856"/>
        <dbReference type="ChEBI" id="CHEBI:58190"/>
        <dbReference type="ChEBI" id="CHEBI:59789"/>
        <dbReference type="EC" id="2.1.1.103"/>
    </reaction>
    <physiologicalReaction direction="left-to-right" evidence="5">
        <dbReference type="Rhea" id="RHEA:20366"/>
    </physiologicalReaction>
</comment>
<dbReference type="PANTHER" id="PTHR44307">
    <property type="entry name" value="PHOSPHOETHANOLAMINE METHYLTRANSFERASE"/>
    <property type="match status" value="1"/>
</dbReference>
<dbReference type="PANTHER" id="PTHR44307:SF2">
    <property type="entry name" value="PHOSPHOETHANOLAMINE METHYLTRANSFERASE ISOFORM X1"/>
    <property type="match status" value="1"/>
</dbReference>
<dbReference type="SUPFAM" id="SSF53335">
    <property type="entry name" value="S-adenosyl-L-methionine-dependent methyltransferases"/>
    <property type="match status" value="1"/>
</dbReference>
<proteinExistence type="predicted"/>